<reference evidence="3" key="1">
    <citation type="submission" date="2020-04" db="EMBL/GenBank/DDBJ databases">
        <title>Hybrid Assembly of Korean Phytophthora infestans isolates.</title>
        <authorList>
            <person name="Prokchorchik M."/>
            <person name="Lee Y."/>
            <person name="Seo J."/>
            <person name="Cho J.-H."/>
            <person name="Park Y.-E."/>
            <person name="Jang D.-C."/>
            <person name="Im J.-S."/>
            <person name="Choi J.-G."/>
            <person name="Park H.-J."/>
            <person name="Lee G.-B."/>
            <person name="Lee Y.-G."/>
            <person name="Hong S.-Y."/>
            <person name="Cho K."/>
            <person name="Sohn K.H."/>
        </authorList>
    </citation>
    <scope>NUCLEOTIDE SEQUENCE</scope>
    <source>
        <strain evidence="3">KR_1_A1</strain>
    </source>
</reference>
<dbReference type="PANTHER" id="PTHR43976:SF16">
    <property type="entry name" value="SHORT-CHAIN DEHYDROGENASE_REDUCTASE FAMILY PROTEIN"/>
    <property type="match status" value="1"/>
</dbReference>
<dbReference type="GO" id="GO:0016491">
    <property type="term" value="F:oxidoreductase activity"/>
    <property type="evidence" value="ECO:0007669"/>
    <property type="project" value="UniProtKB-KW"/>
</dbReference>
<accession>A0A833SC80</accession>
<dbReference type="InterPro" id="IPR036291">
    <property type="entry name" value="NAD(P)-bd_dom_sf"/>
</dbReference>
<dbReference type="EMBL" id="WSZM01000494">
    <property type="protein sequence ID" value="KAF4032357.1"/>
    <property type="molecule type" value="Genomic_DNA"/>
</dbReference>
<dbReference type="Proteomes" id="UP000602510">
    <property type="component" value="Unassembled WGS sequence"/>
</dbReference>
<evidence type="ECO:0000313" key="4">
    <source>
        <dbReference type="Proteomes" id="UP000602510"/>
    </source>
</evidence>
<protein>
    <submittedName>
        <fullName evidence="3">Short chain dehydrogenase</fullName>
    </submittedName>
</protein>
<dbReference type="Pfam" id="PF00106">
    <property type="entry name" value="adh_short"/>
    <property type="match status" value="2"/>
</dbReference>
<dbReference type="Gene3D" id="3.40.50.720">
    <property type="entry name" value="NAD(P)-binding Rossmann-like Domain"/>
    <property type="match status" value="2"/>
</dbReference>
<dbReference type="InterPro" id="IPR020904">
    <property type="entry name" value="Sc_DH/Rdtase_CS"/>
</dbReference>
<name>A0A833SC80_PHYIN</name>
<comment type="similarity">
    <text evidence="1">Belongs to the short-chain dehydrogenases/reductases (SDR) family.</text>
</comment>
<sequence>MVPVPPGAKVWLVTGCASGLRREVVVAALAHGDCVIATARNPERLADLEKKGAWTLALDVTASQDELSAVVTHALGVYGTIDVLVNNAAYLLEGAIEECSEQETNVGSAGGWKGIPGIGLYGSTKFAIAGITLALREEVAPLGIEVTVVEPGARPFWARGSFLQGLPLRILRHSRSR</sequence>
<keyword evidence="2" id="KW-0560">Oxidoreductase</keyword>
<dbReference type="PRINTS" id="PR00080">
    <property type="entry name" value="SDRFAMILY"/>
</dbReference>
<dbReference type="PANTHER" id="PTHR43976">
    <property type="entry name" value="SHORT CHAIN DEHYDROGENASE"/>
    <property type="match status" value="1"/>
</dbReference>
<evidence type="ECO:0000256" key="1">
    <source>
        <dbReference type="ARBA" id="ARBA00006484"/>
    </source>
</evidence>
<dbReference type="InterPro" id="IPR002347">
    <property type="entry name" value="SDR_fam"/>
</dbReference>
<dbReference type="PROSITE" id="PS00061">
    <property type="entry name" value="ADH_SHORT"/>
    <property type="match status" value="1"/>
</dbReference>
<dbReference type="PRINTS" id="PR00081">
    <property type="entry name" value="GDHRDH"/>
</dbReference>
<dbReference type="AlphaFoldDB" id="A0A833SC80"/>
<gene>
    <name evidence="3" type="ORF">GN244_ATG15761</name>
</gene>
<comment type="caution">
    <text evidence="3">The sequence shown here is derived from an EMBL/GenBank/DDBJ whole genome shotgun (WGS) entry which is preliminary data.</text>
</comment>
<dbReference type="SUPFAM" id="SSF51735">
    <property type="entry name" value="NAD(P)-binding Rossmann-fold domains"/>
    <property type="match status" value="1"/>
</dbReference>
<keyword evidence="4" id="KW-1185">Reference proteome</keyword>
<evidence type="ECO:0000256" key="2">
    <source>
        <dbReference type="ARBA" id="ARBA00023002"/>
    </source>
</evidence>
<organism evidence="3 4">
    <name type="scientific">Phytophthora infestans</name>
    <name type="common">Potato late blight agent</name>
    <name type="synonym">Botrytis infestans</name>
    <dbReference type="NCBI Taxonomy" id="4787"/>
    <lineage>
        <taxon>Eukaryota</taxon>
        <taxon>Sar</taxon>
        <taxon>Stramenopiles</taxon>
        <taxon>Oomycota</taxon>
        <taxon>Peronosporomycetes</taxon>
        <taxon>Peronosporales</taxon>
        <taxon>Peronosporaceae</taxon>
        <taxon>Phytophthora</taxon>
    </lineage>
</organism>
<proteinExistence type="inferred from homology"/>
<dbReference type="InterPro" id="IPR051911">
    <property type="entry name" value="SDR_oxidoreductase"/>
</dbReference>
<evidence type="ECO:0000313" key="3">
    <source>
        <dbReference type="EMBL" id="KAF4032357.1"/>
    </source>
</evidence>